<gene>
    <name evidence="1" type="ORF">AN396_09840</name>
</gene>
<sequence>MKFSEKIRGLANTEGFRVITVGSGAPPIDIERVSPCTMIQYKDMMFPVDLGYGSARRMFEMGISPSSIDNVMFTHLHSDHSLDYGYFMIMGWHDGRRKLHTIGPKGVEKMHNLYTEMYDKDISYRANLGISLKGIKEDVTFTELVGGETFELEGIKISTCKVPHTAYTVSYKFEADGKKVVVSGDLMYCEEFIDFVKDADVIVFDANQANSVFLENRGPKFVANLEKSHATIEQIAEMAKKAGAKSIVLTHVTPGVYVGDMIAKVSAIYKGEIIPAYDTMAIDIQ</sequence>
<name>A0ACC8X9E1_9FIRM</name>
<reference evidence="1" key="1">
    <citation type="submission" date="2016-08" db="EMBL/GenBank/DDBJ databases">
        <authorList>
            <person name="Ngugi D.K."/>
            <person name="Miyake S."/>
            <person name="Stingl U."/>
        </authorList>
    </citation>
    <scope>NUCLEOTIDE SEQUENCE</scope>
    <source>
        <strain evidence="1">SCG-B11WGA-EpuloA1</strain>
    </source>
</reference>
<dbReference type="EMBL" id="LJDB01000078">
    <property type="protein sequence ID" value="ONI38777.1"/>
    <property type="molecule type" value="Genomic_DNA"/>
</dbReference>
<protein>
    <submittedName>
        <fullName evidence="1">Uncharacterized protein</fullName>
    </submittedName>
</protein>
<organism evidence="1 2">
    <name type="scientific">Candidatus Epulonipiscium fishelsonii</name>
    <dbReference type="NCBI Taxonomy" id="77094"/>
    <lineage>
        <taxon>Bacteria</taxon>
        <taxon>Bacillati</taxon>
        <taxon>Bacillota</taxon>
        <taxon>Clostridia</taxon>
        <taxon>Lachnospirales</taxon>
        <taxon>Lachnospiraceae</taxon>
        <taxon>Candidatus Epulonipiscium</taxon>
    </lineage>
</organism>
<evidence type="ECO:0000313" key="1">
    <source>
        <dbReference type="EMBL" id="ONI38777.1"/>
    </source>
</evidence>
<proteinExistence type="predicted"/>
<keyword evidence="2" id="KW-1185">Reference proteome</keyword>
<dbReference type="Proteomes" id="UP000188605">
    <property type="component" value="Unassembled WGS sequence"/>
</dbReference>
<evidence type="ECO:0000313" key="2">
    <source>
        <dbReference type="Proteomes" id="UP000188605"/>
    </source>
</evidence>
<accession>A0ACC8X9E1</accession>
<comment type="caution">
    <text evidence="1">The sequence shown here is derived from an EMBL/GenBank/DDBJ whole genome shotgun (WGS) entry which is preliminary data.</text>
</comment>